<dbReference type="PANTHER" id="PTHR45947:SF3">
    <property type="entry name" value="SULFOQUINOVOSYL TRANSFERASE SQD2"/>
    <property type="match status" value="1"/>
</dbReference>
<name>A0A231UXE4_9HYPH</name>
<dbReference type="Pfam" id="PF13692">
    <property type="entry name" value="Glyco_trans_1_4"/>
    <property type="match status" value="1"/>
</dbReference>
<dbReference type="GO" id="GO:0016757">
    <property type="term" value="F:glycosyltransferase activity"/>
    <property type="evidence" value="ECO:0007669"/>
    <property type="project" value="UniProtKB-ARBA"/>
</dbReference>
<comment type="caution">
    <text evidence="2">The sequence shown here is derived from an EMBL/GenBank/DDBJ whole genome shotgun (WGS) entry which is preliminary data.</text>
</comment>
<accession>A0A231UXE4</accession>
<reference evidence="3" key="1">
    <citation type="journal article" date="2017" name="Int. J. Syst. Evol. Microbiol.">
        <title>Notoacmeibacter marinus gen. nov., sp. nov., isolated from the gut of a limpet and proposal of Notoacmeibacteraceae fam. nov. in the order Rhizobiales of the class Alphaproteobacteria.</title>
        <authorList>
            <person name="Huang Z."/>
            <person name="Guo F."/>
            <person name="Lai Q."/>
        </authorList>
    </citation>
    <scope>NUCLEOTIDE SEQUENCE [LARGE SCALE GENOMIC DNA]</scope>
    <source>
        <strain evidence="3">XMTR2A4</strain>
    </source>
</reference>
<dbReference type="InterPro" id="IPR050194">
    <property type="entry name" value="Glycosyltransferase_grp1"/>
</dbReference>
<keyword evidence="3" id="KW-1185">Reference proteome</keyword>
<protein>
    <recommendedName>
        <fullName evidence="1">Glycosyltransferase subfamily 4-like N-terminal domain-containing protein</fullName>
    </recommendedName>
</protein>
<dbReference type="InterPro" id="IPR028098">
    <property type="entry name" value="Glyco_trans_4-like_N"/>
</dbReference>
<dbReference type="SUPFAM" id="SSF53756">
    <property type="entry name" value="UDP-Glycosyltransferase/glycogen phosphorylase"/>
    <property type="match status" value="1"/>
</dbReference>
<evidence type="ECO:0000259" key="1">
    <source>
        <dbReference type="Pfam" id="PF13439"/>
    </source>
</evidence>
<dbReference type="Gene3D" id="3.40.50.2000">
    <property type="entry name" value="Glycogen Phosphorylase B"/>
    <property type="match status" value="2"/>
</dbReference>
<dbReference type="RefSeq" id="WP_094077454.1">
    <property type="nucleotide sequence ID" value="NZ_NBYO01000002.1"/>
</dbReference>
<organism evidence="2 3">
    <name type="scientific">Notoacmeibacter marinus</name>
    <dbReference type="NCBI Taxonomy" id="1876515"/>
    <lineage>
        <taxon>Bacteria</taxon>
        <taxon>Pseudomonadati</taxon>
        <taxon>Pseudomonadota</taxon>
        <taxon>Alphaproteobacteria</taxon>
        <taxon>Hyphomicrobiales</taxon>
        <taxon>Notoacmeibacteraceae</taxon>
        <taxon>Notoacmeibacter</taxon>
    </lineage>
</organism>
<proteinExistence type="predicted"/>
<evidence type="ECO:0000313" key="3">
    <source>
        <dbReference type="Proteomes" id="UP000215405"/>
    </source>
</evidence>
<dbReference type="EMBL" id="NBYO01000002">
    <property type="protein sequence ID" value="OXT00629.1"/>
    <property type="molecule type" value="Genomic_DNA"/>
</dbReference>
<feature type="domain" description="Glycosyltransferase subfamily 4-like N-terminal" evidence="1">
    <location>
        <begin position="53"/>
        <end position="150"/>
    </location>
</feature>
<dbReference type="CDD" id="cd03801">
    <property type="entry name" value="GT4_PimA-like"/>
    <property type="match status" value="1"/>
</dbReference>
<dbReference type="PANTHER" id="PTHR45947">
    <property type="entry name" value="SULFOQUINOVOSYL TRANSFERASE SQD2"/>
    <property type="match status" value="1"/>
</dbReference>
<dbReference type="Pfam" id="PF13439">
    <property type="entry name" value="Glyco_transf_4"/>
    <property type="match status" value="1"/>
</dbReference>
<dbReference type="AlphaFoldDB" id="A0A231UXE4"/>
<dbReference type="Proteomes" id="UP000215405">
    <property type="component" value="Unassembled WGS sequence"/>
</dbReference>
<evidence type="ECO:0000313" key="2">
    <source>
        <dbReference type="EMBL" id="OXT00629.1"/>
    </source>
</evidence>
<gene>
    <name evidence="2" type="ORF">B7H23_11045</name>
</gene>
<sequence length="338" mass="37489">MIRAVTHLVDDASFGGVNRMLDYMASSPSLGCHHQHRIERVSRGQLSLSGLTTDIIVSHLSISWANLPLLTALRAIYPNHPIIHVEHSYCERFVAAKVSNRMRFETLLRISYSLFDQIVAVSEAQGAWMRRRGYCAGQHLEVLSPCVDLSSFFALPDRPTRQSVTLGAIGRFDEQKGFDILIDAFVGSQREDLRLDLFGDGPERQRLMDKAADHPRIAFHGYLADTSKAVAQCDIIAMPSRWEPYGLVALEAMAAGRPVLCSRADGLNDHIRNKATDIGENSVESWTAFLDAMNIVDLAESGRSLRRTAKLSEAKFLLGWNELLWNAVGADADRALAA</sequence>